<evidence type="ECO:0000313" key="2">
    <source>
        <dbReference type="Proteomes" id="UP000765509"/>
    </source>
</evidence>
<dbReference type="AlphaFoldDB" id="A0A9Q3PGX5"/>
<gene>
    <name evidence="1" type="ORF">O181_099536</name>
</gene>
<reference evidence="1" key="1">
    <citation type="submission" date="2021-03" db="EMBL/GenBank/DDBJ databases">
        <title>Draft genome sequence of rust myrtle Austropuccinia psidii MF-1, a brazilian biotype.</title>
        <authorList>
            <person name="Quecine M.C."/>
            <person name="Pachon D.M.R."/>
            <person name="Bonatelli M.L."/>
            <person name="Correr F.H."/>
            <person name="Franceschini L.M."/>
            <person name="Leite T.F."/>
            <person name="Margarido G.R.A."/>
            <person name="Almeida C.A."/>
            <person name="Ferrarezi J.A."/>
            <person name="Labate C.A."/>
        </authorList>
    </citation>
    <scope>NUCLEOTIDE SEQUENCE</scope>
    <source>
        <strain evidence="1">MF-1</strain>
    </source>
</reference>
<keyword evidence="2" id="KW-1185">Reference proteome</keyword>
<proteinExistence type="predicted"/>
<accession>A0A9Q3PGX5</accession>
<name>A0A9Q3PGX5_9BASI</name>
<evidence type="ECO:0000313" key="1">
    <source>
        <dbReference type="EMBL" id="MBW0559821.1"/>
    </source>
</evidence>
<protein>
    <submittedName>
        <fullName evidence="1">Uncharacterized protein</fullName>
    </submittedName>
</protein>
<dbReference type="EMBL" id="AVOT02068677">
    <property type="protein sequence ID" value="MBW0559821.1"/>
    <property type="molecule type" value="Genomic_DNA"/>
</dbReference>
<comment type="caution">
    <text evidence="1">The sequence shown here is derived from an EMBL/GenBank/DDBJ whole genome shotgun (WGS) entry which is preliminary data.</text>
</comment>
<organism evidence="1 2">
    <name type="scientific">Austropuccinia psidii MF-1</name>
    <dbReference type="NCBI Taxonomy" id="1389203"/>
    <lineage>
        <taxon>Eukaryota</taxon>
        <taxon>Fungi</taxon>
        <taxon>Dikarya</taxon>
        <taxon>Basidiomycota</taxon>
        <taxon>Pucciniomycotina</taxon>
        <taxon>Pucciniomycetes</taxon>
        <taxon>Pucciniales</taxon>
        <taxon>Sphaerophragmiaceae</taxon>
        <taxon>Austropuccinia</taxon>
    </lineage>
</organism>
<dbReference type="Proteomes" id="UP000765509">
    <property type="component" value="Unassembled WGS sequence"/>
</dbReference>
<sequence>MEDLSITDINDKLKIPKNHVLEIVDNTNLFATHLARSESERKKLKDEIIAHVEQIHRNYEPNSHIPRHSTPFTEEKISVKGSFTPFLGENTISEKDIPMIEEWPRFSGEGENNNIEFIRTIDMFQEGFYIPDEIVVCKLRSLFTRNSKRWYPKMRQEHGKHVWSWWKSEITSKWANNSWGFKIENAFENSIFNTDKNKPVR</sequence>